<keyword evidence="2" id="KW-0472">Membrane</keyword>
<dbReference type="InterPro" id="IPR012674">
    <property type="entry name" value="Calycin"/>
</dbReference>
<dbReference type="PANTHER" id="PTHR10612:SF34">
    <property type="entry name" value="APOLIPOPROTEIN D"/>
    <property type="match status" value="1"/>
</dbReference>
<evidence type="ECO:0000313" key="4">
    <source>
        <dbReference type="EMBL" id="GCL64909.1"/>
    </source>
</evidence>
<dbReference type="CDD" id="cd19438">
    <property type="entry name" value="lipocalin_Blc-like"/>
    <property type="match status" value="1"/>
</dbReference>
<reference evidence="5" key="1">
    <citation type="submission" date="2019-03" db="EMBL/GenBank/DDBJ databases">
        <title>Aquabacterium pictum sp.nov., the first bacteriochlorophyll a-containing freshwater bacterium in the genus Aquabacterium of the class Betaproteobacteria.</title>
        <authorList>
            <person name="Hirose S."/>
            <person name="Tank M."/>
            <person name="Hara E."/>
            <person name="Tamaki H."/>
            <person name="Takaichi S."/>
            <person name="Haruta S."/>
            <person name="Hanada S."/>
        </authorList>
    </citation>
    <scope>NUCLEOTIDE SEQUENCE [LARGE SCALE GENOMIC DNA]</scope>
    <source>
        <strain evidence="5">W35</strain>
    </source>
</reference>
<dbReference type="PANTHER" id="PTHR10612">
    <property type="entry name" value="APOLIPOPROTEIN D"/>
    <property type="match status" value="1"/>
</dbReference>
<feature type="transmembrane region" description="Helical" evidence="2">
    <location>
        <begin position="126"/>
        <end position="143"/>
    </location>
</feature>
<organism evidence="4 5">
    <name type="scientific">Pseudaquabacterium pictum</name>
    <dbReference type="NCBI Taxonomy" id="2315236"/>
    <lineage>
        <taxon>Bacteria</taxon>
        <taxon>Pseudomonadati</taxon>
        <taxon>Pseudomonadota</taxon>
        <taxon>Betaproteobacteria</taxon>
        <taxon>Burkholderiales</taxon>
        <taxon>Sphaerotilaceae</taxon>
        <taxon>Pseudaquabacterium</taxon>
    </lineage>
</organism>
<feature type="domain" description="Lipocalin/cytosolic fatty-acid binding" evidence="3">
    <location>
        <begin position="168"/>
        <end position="312"/>
    </location>
</feature>
<feature type="transmembrane region" description="Helical" evidence="2">
    <location>
        <begin position="101"/>
        <end position="119"/>
    </location>
</feature>
<gene>
    <name evidence="4" type="ORF">AQPW35_39900</name>
</gene>
<feature type="region of interest" description="Disordered" evidence="1">
    <location>
        <begin position="1"/>
        <end position="20"/>
    </location>
</feature>
<evidence type="ECO:0000259" key="3">
    <source>
        <dbReference type="Pfam" id="PF08212"/>
    </source>
</evidence>
<keyword evidence="5" id="KW-1185">Reference proteome</keyword>
<feature type="compositionally biased region" description="Low complexity" evidence="1">
    <location>
        <begin position="11"/>
        <end position="20"/>
    </location>
</feature>
<evidence type="ECO:0000256" key="1">
    <source>
        <dbReference type="SAM" id="MobiDB-lite"/>
    </source>
</evidence>
<keyword evidence="2" id="KW-1133">Transmembrane helix</keyword>
<keyword evidence="2" id="KW-0812">Transmembrane</keyword>
<dbReference type="GO" id="GO:0006950">
    <property type="term" value="P:response to stress"/>
    <property type="evidence" value="ECO:0007669"/>
    <property type="project" value="UniProtKB-ARBA"/>
</dbReference>
<evidence type="ECO:0000313" key="5">
    <source>
        <dbReference type="Proteomes" id="UP000301751"/>
    </source>
</evidence>
<proteinExistence type="predicted"/>
<comment type="caution">
    <text evidence="4">The sequence shown here is derived from an EMBL/GenBank/DDBJ whole genome shotgun (WGS) entry which is preliminary data.</text>
</comment>
<dbReference type="AlphaFoldDB" id="A0A480AT87"/>
<evidence type="ECO:0000256" key="2">
    <source>
        <dbReference type="SAM" id="Phobius"/>
    </source>
</evidence>
<dbReference type="InterPro" id="IPR047202">
    <property type="entry name" value="Lipocalin_Blc-like_dom"/>
</dbReference>
<dbReference type="Proteomes" id="UP000301751">
    <property type="component" value="Unassembled WGS sequence"/>
</dbReference>
<protein>
    <recommendedName>
        <fullName evidence="3">Lipocalin/cytosolic fatty-acid binding domain-containing protein</fullName>
    </recommendedName>
</protein>
<dbReference type="InterPro" id="IPR000566">
    <property type="entry name" value="Lipocln_cytosolic_FA-bd_dom"/>
</dbReference>
<sequence>MADSSLPHSPPAAVWPSSAPDGDIDLDIRIRRMEEQLVAREQRVRSRVQDLGMRARKATAPSALLLKLAAVAAAGGALVWGLQRRHHPTAPLRPRGPAAQAAGPAALLLSLLPMAWPMLPARWRQRVSLATAVTVVGVAVPLLQRLMAGRSDHAATGERPAPATVAHLDLVRFVGTWHEQARLPQPFEHGCAAPSRVSYTPQGGLLGVRNECRNAKGRLRSTDGVARVVPGSGGARLEVSFLPAWLRWLPLAWADRWVLHVDEAAANYRVAIVGHPSRRGLWLLSRSPHLPADELQRLVALANGVGYDTSRLLPLCRAHKAP</sequence>
<dbReference type="SUPFAM" id="SSF50814">
    <property type="entry name" value="Lipocalins"/>
    <property type="match status" value="1"/>
</dbReference>
<feature type="transmembrane region" description="Helical" evidence="2">
    <location>
        <begin position="63"/>
        <end position="81"/>
    </location>
</feature>
<dbReference type="EMBL" id="BJCL01000012">
    <property type="protein sequence ID" value="GCL64909.1"/>
    <property type="molecule type" value="Genomic_DNA"/>
</dbReference>
<name>A0A480AT87_9BURK</name>
<accession>A0A480AT87</accession>
<dbReference type="Gene3D" id="2.40.128.20">
    <property type="match status" value="1"/>
</dbReference>
<dbReference type="Pfam" id="PF08212">
    <property type="entry name" value="Lipocalin_2"/>
    <property type="match status" value="1"/>
</dbReference>